<evidence type="ECO:0000313" key="1">
    <source>
        <dbReference type="EMBL" id="KAK4810535.1"/>
    </source>
</evidence>
<gene>
    <name evidence="1" type="ORF">QYF61_004498</name>
</gene>
<sequence>MGSHESGVEGQNHLPQPAGHTSFYAAQDTVGFLGCKHTFPAHVQFFIHQYPQVLLCRTILNPFTPQPVLILGIAPNHVQALALGLVELHEVHMGLLLKPVKVPLDGILLSSVSTAPFSLVLSADLLRVHSVPLSMSLMKILNSIGPRDRTFSLSLLFFFNIPVEALLIILLIPCHIQLQLCLSFPDPISTHPGSVPIFFPGYTSLVPLPVHFLLTLYFEQEVLTEPCWSPAFLA</sequence>
<keyword evidence="2" id="KW-1185">Reference proteome</keyword>
<dbReference type="EMBL" id="JAUNZN010000018">
    <property type="protein sequence ID" value="KAK4810535.1"/>
    <property type="molecule type" value="Genomic_DNA"/>
</dbReference>
<proteinExistence type="predicted"/>
<organism evidence="1 2">
    <name type="scientific">Mycteria americana</name>
    <name type="common">Wood stork</name>
    <dbReference type="NCBI Taxonomy" id="33587"/>
    <lineage>
        <taxon>Eukaryota</taxon>
        <taxon>Metazoa</taxon>
        <taxon>Chordata</taxon>
        <taxon>Craniata</taxon>
        <taxon>Vertebrata</taxon>
        <taxon>Euteleostomi</taxon>
        <taxon>Archelosauria</taxon>
        <taxon>Archosauria</taxon>
        <taxon>Dinosauria</taxon>
        <taxon>Saurischia</taxon>
        <taxon>Theropoda</taxon>
        <taxon>Coelurosauria</taxon>
        <taxon>Aves</taxon>
        <taxon>Neognathae</taxon>
        <taxon>Neoaves</taxon>
        <taxon>Aequornithes</taxon>
        <taxon>Ciconiiformes</taxon>
        <taxon>Ciconiidae</taxon>
        <taxon>Mycteria</taxon>
    </lineage>
</organism>
<evidence type="ECO:0000313" key="2">
    <source>
        <dbReference type="Proteomes" id="UP001333110"/>
    </source>
</evidence>
<name>A0AAN7N897_MYCAM</name>
<comment type="caution">
    <text evidence="1">The sequence shown here is derived from an EMBL/GenBank/DDBJ whole genome shotgun (WGS) entry which is preliminary data.</text>
</comment>
<accession>A0AAN7N897</accession>
<reference evidence="1 2" key="1">
    <citation type="journal article" date="2023" name="J. Hered.">
        <title>Chromosome-level genome of the wood stork (Mycteria americana) provides insight into avian chromosome evolution.</title>
        <authorList>
            <person name="Flamio R. Jr."/>
            <person name="Ramstad K.M."/>
        </authorList>
    </citation>
    <scope>NUCLEOTIDE SEQUENCE [LARGE SCALE GENOMIC DNA]</scope>
    <source>
        <strain evidence="1">JAX WOST 10</strain>
    </source>
</reference>
<dbReference type="Proteomes" id="UP001333110">
    <property type="component" value="Unassembled WGS sequence"/>
</dbReference>
<protein>
    <submittedName>
        <fullName evidence="1">Uncharacterized protein</fullName>
    </submittedName>
</protein>
<dbReference type="AlphaFoldDB" id="A0AAN7N897"/>